<dbReference type="GO" id="GO:0005634">
    <property type="term" value="C:nucleus"/>
    <property type="evidence" value="ECO:0007669"/>
    <property type="project" value="UniProtKB-UniRule"/>
</dbReference>
<dbReference type="EMBL" id="KU165765">
    <property type="protein sequence ID" value="ALP82075.1"/>
    <property type="molecule type" value="Genomic_DNA"/>
</dbReference>
<dbReference type="GO" id="GO:0003677">
    <property type="term" value="F:DNA binding"/>
    <property type="evidence" value="ECO:0007669"/>
    <property type="project" value="UniProtKB-UniRule"/>
</dbReference>
<evidence type="ECO:0000313" key="3">
    <source>
        <dbReference type="EMBL" id="ALP82073.1"/>
    </source>
</evidence>
<keyword evidence="1" id="KW-0238">DNA-binding</keyword>
<feature type="non-terminal residue" evidence="4">
    <location>
        <position position="1"/>
    </location>
</feature>
<evidence type="ECO:0000256" key="1">
    <source>
        <dbReference type="PROSITE-ProRule" id="PRU00267"/>
    </source>
</evidence>
<proteinExistence type="predicted"/>
<evidence type="ECO:0000313" key="5">
    <source>
        <dbReference type="EMBL" id="ALP82075.1"/>
    </source>
</evidence>
<keyword evidence="1" id="KW-0539">Nucleus</keyword>
<feature type="non-terminal residue" evidence="4">
    <location>
        <position position="56"/>
    </location>
</feature>
<dbReference type="InterPro" id="IPR036910">
    <property type="entry name" value="HMG_box_dom_sf"/>
</dbReference>
<evidence type="ECO:0000313" key="4">
    <source>
        <dbReference type="EMBL" id="ALP82074.1"/>
    </source>
</evidence>
<feature type="domain" description="HMG box" evidence="2">
    <location>
        <begin position="1"/>
        <end position="56"/>
    </location>
</feature>
<name>A0A0S2VEV9_9PEZI</name>
<evidence type="ECO:0000259" key="2">
    <source>
        <dbReference type="PROSITE" id="PS50118"/>
    </source>
</evidence>
<dbReference type="EMBL" id="KU165763">
    <property type="protein sequence ID" value="ALP82073.1"/>
    <property type="molecule type" value="Genomic_DNA"/>
</dbReference>
<dbReference type="Pfam" id="PF00505">
    <property type="entry name" value="HMG_box"/>
    <property type="match status" value="1"/>
</dbReference>
<feature type="DNA-binding region" description="HMG box" evidence="1">
    <location>
        <begin position="1"/>
        <end position="56"/>
    </location>
</feature>
<organism evidence="4">
    <name type="scientific">Chalaropsis thielavioides</name>
    <dbReference type="NCBI Taxonomy" id="112131"/>
    <lineage>
        <taxon>Eukaryota</taxon>
        <taxon>Fungi</taxon>
        <taxon>Dikarya</taxon>
        <taxon>Ascomycota</taxon>
        <taxon>Pezizomycotina</taxon>
        <taxon>Sordariomycetes</taxon>
        <taxon>Hypocreomycetidae</taxon>
        <taxon>Microascales</taxon>
        <taxon>Ceratocystidaceae</taxon>
        <taxon>Chalaropsis</taxon>
    </lineage>
</organism>
<accession>A0A0S2VEV9</accession>
<dbReference type="InterPro" id="IPR009071">
    <property type="entry name" value="HMG_box_dom"/>
</dbReference>
<dbReference type="EMBL" id="KU165764">
    <property type="protein sequence ID" value="ALP82074.1"/>
    <property type="molecule type" value="Genomic_DNA"/>
</dbReference>
<sequence>YILYRKDRHRDIRAQFPDIDNNEICKRWREEHPSVRTHYQEMATAYKKMFMLTYPH</sequence>
<dbReference type="AlphaFoldDB" id="A0A0S2VEV9"/>
<reference evidence="4" key="1">
    <citation type="submission" date="2015-11" db="EMBL/GenBank/DDBJ databases">
        <title>Comparison of Ceratocystis fimbriata and Thielaviopsis thielavioides isolates from different origins.</title>
        <authorList>
            <person name="Xu K.C."/>
            <person name="Huang Q."/>
            <person name="Sun Y.X."/>
        </authorList>
    </citation>
    <scope>NUCLEOTIDE SEQUENCE</scope>
    <source>
        <strain evidence="4">My1</strain>
        <strain evidence="5">SS</strain>
        <strain evidence="3">TNS</strain>
    </source>
</reference>
<protein>
    <submittedName>
        <fullName evidence="4">MAT-2 HMG box protein</fullName>
    </submittedName>
</protein>
<dbReference type="PROSITE" id="PS50118">
    <property type="entry name" value="HMG_BOX_2"/>
    <property type="match status" value="1"/>
</dbReference>
<dbReference type="Gene3D" id="1.10.30.10">
    <property type="entry name" value="High mobility group box domain"/>
    <property type="match status" value="1"/>
</dbReference>
<dbReference type="SUPFAM" id="SSF47095">
    <property type="entry name" value="HMG-box"/>
    <property type="match status" value="1"/>
</dbReference>